<name>A0A7K1FK87_9ACTN</name>
<dbReference type="EMBL" id="WLYK01000003">
    <property type="protein sequence ID" value="MTD14555.1"/>
    <property type="molecule type" value="Genomic_DNA"/>
</dbReference>
<keyword evidence="1" id="KW-0805">Transcription regulation</keyword>
<evidence type="ECO:0000313" key="7">
    <source>
        <dbReference type="Proteomes" id="UP000460221"/>
    </source>
</evidence>
<comment type="caution">
    <text evidence="6">The sequence shown here is derived from an EMBL/GenBank/DDBJ whole genome shotgun (WGS) entry which is preliminary data.</text>
</comment>
<dbReference type="PANTHER" id="PTHR30055:SF243">
    <property type="entry name" value="HTH-TYPE TRANSCRIPTIONAL REGULATOR RV1816"/>
    <property type="match status" value="1"/>
</dbReference>
<dbReference type="Proteomes" id="UP000460221">
    <property type="component" value="Unassembled WGS sequence"/>
</dbReference>
<sequence>MTAPRPSAARTARERARASLTADLLDTARRHMAELGAPGLSLRAVARDLGLASSAVYRYVKSRDELITLLIVDAYESVATVAEQADLAGAAAGADAGERWLGVCRAVRGWAHERPHEYALIYGSPIPGYQAPRETVSMAVRLWRVIIGIVDAAIAAGTLRPPRRQFAVDGLLTPETLVVAGRPGPPFSDAVVRAGALFTSMIGSVSADLFGHLRGMAHDGDRLFDYLIATAAEGVGLDVPVPTV</sequence>
<evidence type="ECO:0000256" key="3">
    <source>
        <dbReference type="ARBA" id="ARBA00023163"/>
    </source>
</evidence>
<keyword evidence="7" id="KW-1185">Reference proteome</keyword>
<dbReference type="InterPro" id="IPR009057">
    <property type="entry name" value="Homeodomain-like_sf"/>
</dbReference>
<keyword evidence="2 4" id="KW-0238">DNA-binding</keyword>
<evidence type="ECO:0000313" key="6">
    <source>
        <dbReference type="EMBL" id="MTD14555.1"/>
    </source>
</evidence>
<feature type="domain" description="HTH tetR-type" evidence="5">
    <location>
        <begin position="18"/>
        <end position="78"/>
    </location>
</feature>
<dbReference type="AlphaFoldDB" id="A0A7K1FK87"/>
<dbReference type="GO" id="GO:0000976">
    <property type="term" value="F:transcription cis-regulatory region binding"/>
    <property type="evidence" value="ECO:0007669"/>
    <property type="project" value="TreeGrafter"/>
</dbReference>
<dbReference type="SUPFAM" id="SSF48498">
    <property type="entry name" value="Tetracyclin repressor-like, C-terminal domain"/>
    <property type="match status" value="1"/>
</dbReference>
<dbReference type="PANTHER" id="PTHR30055">
    <property type="entry name" value="HTH-TYPE TRANSCRIPTIONAL REGULATOR RUTR"/>
    <property type="match status" value="1"/>
</dbReference>
<keyword evidence="3" id="KW-0804">Transcription</keyword>
<reference evidence="6 7" key="1">
    <citation type="submission" date="2019-11" db="EMBL/GenBank/DDBJ databases">
        <authorList>
            <person name="Jiang L.-Q."/>
        </authorList>
    </citation>
    <scope>NUCLEOTIDE SEQUENCE [LARGE SCALE GENOMIC DNA]</scope>
    <source>
        <strain evidence="6 7">YIM 132087</strain>
    </source>
</reference>
<dbReference type="Pfam" id="PF00440">
    <property type="entry name" value="TetR_N"/>
    <property type="match status" value="1"/>
</dbReference>
<dbReference type="Gene3D" id="1.10.357.10">
    <property type="entry name" value="Tetracycline Repressor, domain 2"/>
    <property type="match status" value="1"/>
</dbReference>
<dbReference type="PROSITE" id="PS50977">
    <property type="entry name" value="HTH_TETR_2"/>
    <property type="match status" value="1"/>
</dbReference>
<protein>
    <submittedName>
        <fullName evidence="6">TetR family transcriptional regulator</fullName>
    </submittedName>
</protein>
<organism evidence="6 7">
    <name type="scientific">Nakamurella alba</name>
    <dbReference type="NCBI Taxonomy" id="2665158"/>
    <lineage>
        <taxon>Bacteria</taxon>
        <taxon>Bacillati</taxon>
        <taxon>Actinomycetota</taxon>
        <taxon>Actinomycetes</taxon>
        <taxon>Nakamurellales</taxon>
        <taxon>Nakamurellaceae</taxon>
        <taxon>Nakamurella</taxon>
    </lineage>
</organism>
<proteinExistence type="predicted"/>
<evidence type="ECO:0000256" key="1">
    <source>
        <dbReference type="ARBA" id="ARBA00023015"/>
    </source>
</evidence>
<dbReference type="InterPro" id="IPR025996">
    <property type="entry name" value="MT1864/Rv1816-like_C"/>
</dbReference>
<evidence type="ECO:0000259" key="5">
    <source>
        <dbReference type="PROSITE" id="PS50977"/>
    </source>
</evidence>
<evidence type="ECO:0000256" key="4">
    <source>
        <dbReference type="PROSITE-ProRule" id="PRU00335"/>
    </source>
</evidence>
<dbReference type="InterPro" id="IPR001647">
    <property type="entry name" value="HTH_TetR"/>
</dbReference>
<evidence type="ECO:0000256" key="2">
    <source>
        <dbReference type="ARBA" id="ARBA00023125"/>
    </source>
</evidence>
<gene>
    <name evidence="6" type="ORF">GIS00_11420</name>
</gene>
<dbReference type="Pfam" id="PF13305">
    <property type="entry name" value="TetR_C_33"/>
    <property type="match status" value="1"/>
</dbReference>
<feature type="DNA-binding region" description="H-T-H motif" evidence="4">
    <location>
        <begin position="41"/>
        <end position="60"/>
    </location>
</feature>
<dbReference type="GO" id="GO:0003700">
    <property type="term" value="F:DNA-binding transcription factor activity"/>
    <property type="evidence" value="ECO:0007669"/>
    <property type="project" value="TreeGrafter"/>
</dbReference>
<accession>A0A7K1FK87</accession>
<dbReference type="SUPFAM" id="SSF46689">
    <property type="entry name" value="Homeodomain-like"/>
    <property type="match status" value="1"/>
</dbReference>
<dbReference type="InterPro" id="IPR036271">
    <property type="entry name" value="Tet_transcr_reg_TetR-rel_C_sf"/>
</dbReference>
<dbReference type="InterPro" id="IPR050109">
    <property type="entry name" value="HTH-type_TetR-like_transc_reg"/>
</dbReference>
<dbReference type="RefSeq" id="WP_154768552.1">
    <property type="nucleotide sequence ID" value="NZ_WLYK01000003.1"/>
</dbReference>